<evidence type="ECO:0000313" key="12">
    <source>
        <dbReference type="EMBL" id="TQS41538.1"/>
    </source>
</evidence>
<feature type="domain" description="Histidine kinase/HSP90-like ATPase" evidence="10">
    <location>
        <begin position="488"/>
        <end position="573"/>
    </location>
</feature>
<dbReference type="Gene3D" id="1.20.5.1930">
    <property type="match status" value="1"/>
</dbReference>
<sequence>MVKVVDPRPWALGAGVGAALAAVVSGWPHWQVHSLAAVITVLECGTTAAAGVLLATARRTRPSGVLLLVAALCWALTWLSAWNTGVGPLFGVFAQSFFFVAGSVGILYYPDGRLHGRPERWWAIAAVVVLIGSQVALCLATPPTIYGFDDDVVWPWVFRSHGAQASTLIVVTTCTIVLAAAFAGVIWWRQRLLKGVERAMTLPVLAAVAVVGLLSAFVQTGAITGLDRQLDTYLVQGTLALSVPLSLLAVGLRRRWAEVAVADQLLQLTRPPSADRVRDAFRVVLRDPTLDVSFWVPRQGQYVDHAGRVVDPPDDDPARWRLPVETERGHRLAIVDVDAALKTHEGLVTSALLAGRRALENAQLQTEVQARIEQVRAAQMRLLQAEATERQRMERDLHDGAQQRLVALAMRLAAVEASIEDPETREQLREAREAATQALAELRAFARGIHPGQLTEEGLPAALESLAERLDLAVDLQVTDVRPSPGLERALYLALAEALTNAARHAGVDEVAVLVHVEDQMLVGEVCDAGRGGAKAKPNGGLAGMRDQARALGGDVEIVSAEKGTTIRVRLPLD</sequence>
<evidence type="ECO:0000256" key="2">
    <source>
        <dbReference type="ARBA" id="ARBA00012438"/>
    </source>
</evidence>
<dbReference type="EMBL" id="VIRS01000025">
    <property type="protein sequence ID" value="TQS41538.1"/>
    <property type="molecule type" value="Genomic_DNA"/>
</dbReference>
<keyword evidence="5" id="KW-0547">Nucleotide-binding</keyword>
<dbReference type="InterPro" id="IPR011712">
    <property type="entry name" value="Sig_transdc_His_kin_sub3_dim/P"/>
</dbReference>
<keyword evidence="13" id="KW-1185">Reference proteome</keyword>
<feature type="transmembrane region" description="Helical" evidence="9">
    <location>
        <begin position="121"/>
        <end position="145"/>
    </location>
</feature>
<keyword evidence="9" id="KW-0812">Transmembrane</keyword>
<dbReference type="InterPro" id="IPR003594">
    <property type="entry name" value="HATPase_dom"/>
</dbReference>
<evidence type="ECO:0000259" key="11">
    <source>
        <dbReference type="Pfam" id="PF07730"/>
    </source>
</evidence>
<feature type="transmembrane region" description="Helical" evidence="9">
    <location>
        <begin position="233"/>
        <end position="252"/>
    </location>
</feature>
<feature type="domain" description="Signal transduction histidine kinase subgroup 3 dimerisation and phosphoacceptor" evidence="11">
    <location>
        <begin position="389"/>
        <end position="454"/>
    </location>
</feature>
<evidence type="ECO:0000256" key="6">
    <source>
        <dbReference type="ARBA" id="ARBA00022777"/>
    </source>
</evidence>
<keyword evidence="4" id="KW-0808">Transferase</keyword>
<dbReference type="CDD" id="cd16917">
    <property type="entry name" value="HATPase_UhpB-NarQ-NarX-like"/>
    <property type="match status" value="1"/>
</dbReference>
<evidence type="ECO:0000256" key="8">
    <source>
        <dbReference type="ARBA" id="ARBA00023012"/>
    </source>
</evidence>
<evidence type="ECO:0000256" key="4">
    <source>
        <dbReference type="ARBA" id="ARBA00022679"/>
    </source>
</evidence>
<organism evidence="12 13">
    <name type="scientific">Cryptosporangium phraense</name>
    <dbReference type="NCBI Taxonomy" id="2593070"/>
    <lineage>
        <taxon>Bacteria</taxon>
        <taxon>Bacillati</taxon>
        <taxon>Actinomycetota</taxon>
        <taxon>Actinomycetes</taxon>
        <taxon>Cryptosporangiales</taxon>
        <taxon>Cryptosporangiaceae</taxon>
        <taxon>Cryptosporangium</taxon>
    </lineage>
</organism>
<comment type="catalytic activity">
    <reaction evidence="1">
        <text>ATP + protein L-histidine = ADP + protein N-phospho-L-histidine.</text>
        <dbReference type="EC" id="2.7.13.3"/>
    </reaction>
</comment>
<dbReference type="Proteomes" id="UP000317982">
    <property type="component" value="Unassembled WGS sequence"/>
</dbReference>
<name>A0A545AJP6_9ACTN</name>
<feature type="transmembrane region" description="Helical" evidence="9">
    <location>
        <begin position="88"/>
        <end position="109"/>
    </location>
</feature>
<dbReference type="GO" id="GO:0016020">
    <property type="term" value="C:membrane"/>
    <property type="evidence" value="ECO:0007669"/>
    <property type="project" value="InterPro"/>
</dbReference>
<feature type="transmembrane region" description="Helical" evidence="9">
    <location>
        <begin position="165"/>
        <end position="188"/>
    </location>
</feature>
<keyword evidence="6 12" id="KW-0418">Kinase</keyword>
<dbReference type="GO" id="GO:0005524">
    <property type="term" value="F:ATP binding"/>
    <property type="evidence" value="ECO:0007669"/>
    <property type="project" value="UniProtKB-KW"/>
</dbReference>
<proteinExistence type="predicted"/>
<dbReference type="PANTHER" id="PTHR24421:SF10">
    <property type="entry name" value="NITRATE_NITRITE SENSOR PROTEIN NARQ"/>
    <property type="match status" value="1"/>
</dbReference>
<keyword evidence="7" id="KW-0067">ATP-binding</keyword>
<comment type="caution">
    <text evidence="12">The sequence shown here is derived from an EMBL/GenBank/DDBJ whole genome shotgun (WGS) entry which is preliminary data.</text>
</comment>
<feature type="transmembrane region" description="Helical" evidence="9">
    <location>
        <begin position="64"/>
        <end position="82"/>
    </location>
</feature>
<dbReference type="AlphaFoldDB" id="A0A545AJP6"/>
<dbReference type="Pfam" id="PF07730">
    <property type="entry name" value="HisKA_3"/>
    <property type="match status" value="1"/>
</dbReference>
<evidence type="ECO:0000256" key="5">
    <source>
        <dbReference type="ARBA" id="ARBA00022741"/>
    </source>
</evidence>
<keyword evidence="3" id="KW-0597">Phosphoprotein</keyword>
<keyword evidence="8" id="KW-0902">Two-component regulatory system</keyword>
<gene>
    <name evidence="12" type="ORF">FL583_29075</name>
</gene>
<dbReference type="EC" id="2.7.13.3" evidence="2"/>
<protein>
    <recommendedName>
        <fullName evidence="2">histidine kinase</fullName>
        <ecNumber evidence="2">2.7.13.3</ecNumber>
    </recommendedName>
</protein>
<reference evidence="12 13" key="1">
    <citation type="submission" date="2019-07" db="EMBL/GenBank/DDBJ databases">
        <title>Cryptosporangium phraense sp. nov., isolated from plant litter.</title>
        <authorList>
            <person name="Suriyachadkun C."/>
        </authorList>
    </citation>
    <scope>NUCLEOTIDE SEQUENCE [LARGE SCALE GENOMIC DNA]</scope>
    <source>
        <strain evidence="12 13">A-T 5661</strain>
    </source>
</reference>
<evidence type="ECO:0000256" key="9">
    <source>
        <dbReference type="SAM" id="Phobius"/>
    </source>
</evidence>
<dbReference type="OrthoDB" id="5241729at2"/>
<dbReference type="Gene3D" id="3.30.565.10">
    <property type="entry name" value="Histidine kinase-like ATPase, C-terminal domain"/>
    <property type="match status" value="1"/>
</dbReference>
<evidence type="ECO:0000256" key="1">
    <source>
        <dbReference type="ARBA" id="ARBA00000085"/>
    </source>
</evidence>
<dbReference type="InParanoid" id="A0A545AJP6"/>
<dbReference type="GO" id="GO:0000155">
    <property type="term" value="F:phosphorelay sensor kinase activity"/>
    <property type="evidence" value="ECO:0007669"/>
    <property type="project" value="InterPro"/>
</dbReference>
<dbReference type="GO" id="GO:0046983">
    <property type="term" value="F:protein dimerization activity"/>
    <property type="evidence" value="ECO:0007669"/>
    <property type="project" value="InterPro"/>
</dbReference>
<keyword evidence="9" id="KW-1133">Transmembrane helix</keyword>
<feature type="transmembrane region" description="Helical" evidence="9">
    <location>
        <begin position="36"/>
        <end position="57"/>
    </location>
</feature>
<dbReference type="InterPro" id="IPR036890">
    <property type="entry name" value="HATPase_C_sf"/>
</dbReference>
<evidence type="ECO:0000256" key="3">
    <source>
        <dbReference type="ARBA" id="ARBA00022553"/>
    </source>
</evidence>
<dbReference type="Pfam" id="PF02518">
    <property type="entry name" value="HATPase_c"/>
    <property type="match status" value="1"/>
</dbReference>
<feature type="transmembrane region" description="Helical" evidence="9">
    <location>
        <begin position="200"/>
        <end position="221"/>
    </location>
</feature>
<dbReference type="PANTHER" id="PTHR24421">
    <property type="entry name" value="NITRATE/NITRITE SENSOR PROTEIN NARX-RELATED"/>
    <property type="match status" value="1"/>
</dbReference>
<dbReference type="RefSeq" id="WP_142708042.1">
    <property type="nucleotide sequence ID" value="NZ_VIRS01000025.1"/>
</dbReference>
<accession>A0A545AJP6</accession>
<evidence type="ECO:0000313" key="13">
    <source>
        <dbReference type="Proteomes" id="UP000317982"/>
    </source>
</evidence>
<evidence type="ECO:0000256" key="7">
    <source>
        <dbReference type="ARBA" id="ARBA00022840"/>
    </source>
</evidence>
<dbReference type="SUPFAM" id="SSF55874">
    <property type="entry name" value="ATPase domain of HSP90 chaperone/DNA topoisomerase II/histidine kinase"/>
    <property type="match status" value="1"/>
</dbReference>
<keyword evidence="9" id="KW-0472">Membrane</keyword>
<dbReference type="InterPro" id="IPR050482">
    <property type="entry name" value="Sensor_HK_TwoCompSys"/>
</dbReference>
<evidence type="ECO:0000259" key="10">
    <source>
        <dbReference type="Pfam" id="PF02518"/>
    </source>
</evidence>